<keyword evidence="1" id="KW-1133">Transmembrane helix</keyword>
<dbReference type="RefSeq" id="WP_369169546.1">
    <property type="nucleotide sequence ID" value="NZ_CP163439.1"/>
</dbReference>
<reference evidence="2" key="1">
    <citation type="submission" date="2024-07" db="EMBL/GenBank/DDBJ databases">
        <authorList>
            <person name="Yu S.T."/>
        </authorList>
    </citation>
    <scope>NUCLEOTIDE SEQUENCE</scope>
    <source>
        <strain evidence="2">R28</strain>
    </source>
</reference>
<gene>
    <name evidence="2" type="ORF">AB5J49_17405</name>
</gene>
<organism evidence="2">
    <name type="scientific">Streptomyces sp. R28</name>
    <dbReference type="NCBI Taxonomy" id="3238628"/>
    <lineage>
        <taxon>Bacteria</taxon>
        <taxon>Bacillati</taxon>
        <taxon>Actinomycetota</taxon>
        <taxon>Actinomycetes</taxon>
        <taxon>Kitasatosporales</taxon>
        <taxon>Streptomycetaceae</taxon>
        <taxon>Streptomyces</taxon>
    </lineage>
</organism>
<sequence length="235" mass="24742">MKQLGDGHEPAPTFDEIQARVGKRLDDVAKILAGALVTVAGVMTTLGLTSDVVFVALNNESWPIYVASLCAILAIVCSIVALLIHPTRRGNLWETAVLVLGVIFYMVALSVAVVGASKAAGGNGRPTITDVRLAGPRADMRLSFDVLADGVDTWASINVYANAVASDGDPIESHDFYDSTLRPNDRGKIEQHISVPFSSPQGAWGIQISAVTTGGAEQCDSRSTRGPTCAVIQLP</sequence>
<dbReference type="AlphaFoldDB" id="A0AB39PYC5"/>
<keyword evidence="1" id="KW-0472">Membrane</keyword>
<protein>
    <submittedName>
        <fullName evidence="2">Uncharacterized protein</fullName>
    </submittedName>
</protein>
<accession>A0AB39PYC5</accession>
<proteinExistence type="predicted"/>
<keyword evidence="1" id="KW-0812">Transmembrane</keyword>
<feature type="transmembrane region" description="Helical" evidence="1">
    <location>
        <begin position="31"/>
        <end position="56"/>
    </location>
</feature>
<name>A0AB39PYC5_9ACTN</name>
<feature type="transmembrane region" description="Helical" evidence="1">
    <location>
        <begin position="96"/>
        <end position="116"/>
    </location>
</feature>
<evidence type="ECO:0000313" key="2">
    <source>
        <dbReference type="EMBL" id="XDQ34971.1"/>
    </source>
</evidence>
<feature type="transmembrane region" description="Helical" evidence="1">
    <location>
        <begin position="62"/>
        <end position="84"/>
    </location>
</feature>
<dbReference type="EMBL" id="CP163439">
    <property type="protein sequence ID" value="XDQ34971.1"/>
    <property type="molecule type" value="Genomic_DNA"/>
</dbReference>
<evidence type="ECO:0000256" key="1">
    <source>
        <dbReference type="SAM" id="Phobius"/>
    </source>
</evidence>